<dbReference type="AlphaFoldDB" id="A0AAW2UH76"/>
<dbReference type="InterPro" id="IPR025558">
    <property type="entry name" value="DUF4283"/>
</dbReference>
<name>A0AAW2UH76_9LAMI</name>
<dbReference type="InterPro" id="IPR040256">
    <property type="entry name" value="At4g02000-like"/>
</dbReference>
<sequence>MVREVTATSNGFFFFRFSTAAAMEEVIKGGSWLFQGQPIVLQKWESGMVLCKLQHTQVPMWIKLRHLPVELWTTEGLSIVASGIGKPLYPDAITGTCTRLNFACVCVMLDISSKLPKHVIIMVPKEDGSEMACKVDIEYEWLPPKCNTCMTLGHATKVCPSLKPKKPVASVYVQKADACKPAPVVLSPELCSAPPSSEAAGTEESSPVGVSDKAHNRVLMINAAIWNVRGLNCRDHQVSVRTLISEQHLHFIGLLETRVSAVNVERVKRGVHPRWKWFTDYTGPASRIWLAWDDDFVDVDVLEVDTQYVHCRVLICSVHSHVLLTIVYGVNELGGRRALWQSLSNISHAIVDILWLVGGDFNTVLDASEVCGHSGDIRCAAEEFRACLHDMGLISLPMQGEWFTWHNCSTDSRSLWKKLDRILVNDCWLVAWPDSSYASLNARTSDHSPLVLRGNVPFHTDVINEFIAYYQTLLGSDRRARMIDLCYLRPWARYIINEDDATQLIRRVNPDEVKQAIFDIAEDKAPGQMGIPQGSSRQLGLL</sequence>
<dbReference type="PANTHER" id="PTHR31286:SF165">
    <property type="entry name" value="DUF4283 DOMAIN-CONTAINING PROTEIN"/>
    <property type="match status" value="1"/>
</dbReference>
<protein>
    <recommendedName>
        <fullName evidence="1">DUF4283 domain-containing protein</fullName>
    </recommendedName>
</protein>
<comment type="caution">
    <text evidence="2">The sequence shown here is derived from an EMBL/GenBank/DDBJ whole genome shotgun (WGS) entry which is preliminary data.</text>
</comment>
<proteinExistence type="predicted"/>
<reference evidence="2" key="2">
    <citation type="journal article" date="2024" name="Plant">
        <title>Genomic evolution and insights into agronomic trait innovations of Sesamum species.</title>
        <authorList>
            <person name="Miao H."/>
            <person name="Wang L."/>
            <person name="Qu L."/>
            <person name="Liu H."/>
            <person name="Sun Y."/>
            <person name="Le M."/>
            <person name="Wang Q."/>
            <person name="Wei S."/>
            <person name="Zheng Y."/>
            <person name="Lin W."/>
            <person name="Duan Y."/>
            <person name="Cao H."/>
            <person name="Xiong S."/>
            <person name="Wang X."/>
            <person name="Wei L."/>
            <person name="Li C."/>
            <person name="Ma Q."/>
            <person name="Ju M."/>
            <person name="Zhao R."/>
            <person name="Li G."/>
            <person name="Mu C."/>
            <person name="Tian Q."/>
            <person name="Mei H."/>
            <person name="Zhang T."/>
            <person name="Gao T."/>
            <person name="Zhang H."/>
        </authorList>
    </citation>
    <scope>NUCLEOTIDE SEQUENCE</scope>
    <source>
        <strain evidence="2">KEN1</strain>
    </source>
</reference>
<evidence type="ECO:0000259" key="1">
    <source>
        <dbReference type="Pfam" id="PF14111"/>
    </source>
</evidence>
<dbReference type="Pfam" id="PF14111">
    <property type="entry name" value="DUF4283"/>
    <property type="match status" value="1"/>
</dbReference>
<dbReference type="SUPFAM" id="SSF56219">
    <property type="entry name" value="DNase I-like"/>
    <property type="match status" value="1"/>
</dbReference>
<dbReference type="Gene3D" id="3.60.10.10">
    <property type="entry name" value="Endonuclease/exonuclease/phosphatase"/>
    <property type="match status" value="1"/>
</dbReference>
<dbReference type="InterPro" id="IPR036691">
    <property type="entry name" value="Endo/exonu/phosph_ase_sf"/>
</dbReference>
<evidence type="ECO:0000313" key="2">
    <source>
        <dbReference type="EMBL" id="KAL0416322.1"/>
    </source>
</evidence>
<dbReference type="EMBL" id="JACGWN010000012">
    <property type="protein sequence ID" value="KAL0416322.1"/>
    <property type="molecule type" value="Genomic_DNA"/>
</dbReference>
<gene>
    <name evidence="2" type="ORF">Slati_3464100</name>
</gene>
<reference evidence="2" key="1">
    <citation type="submission" date="2020-06" db="EMBL/GenBank/DDBJ databases">
        <authorList>
            <person name="Li T."/>
            <person name="Hu X."/>
            <person name="Zhang T."/>
            <person name="Song X."/>
            <person name="Zhang H."/>
            <person name="Dai N."/>
            <person name="Sheng W."/>
            <person name="Hou X."/>
            <person name="Wei L."/>
        </authorList>
    </citation>
    <scope>NUCLEOTIDE SEQUENCE</scope>
    <source>
        <strain evidence="2">KEN1</strain>
        <tissue evidence="2">Leaf</tissue>
    </source>
</reference>
<feature type="domain" description="DUF4283" evidence="1">
    <location>
        <begin position="7"/>
        <end position="47"/>
    </location>
</feature>
<organism evidence="2">
    <name type="scientific">Sesamum latifolium</name>
    <dbReference type="NCBI Taxonomy" id="2727402"/>
    <lineage>
        <taxon>Eukaryota</taxon>
        <taxon>Viridiplantae</taxon>
        <taxon>Streptophyta</taxon>
        <taxon>Embryophyta</taxon>
        <taxon>Tracheophyta</taxon>
        <taxon>Spermatophyta</taxon>
        <taxon>Magnoliopsida</taxon>
        <taxon>eudicotyledons</taxon>
        <taxon>Gunneridae</taxon>
        <taxon>Pentapetalae</taxon>
        <taxon>asterids</taxon>
        <taxon>lamiids</taxon>
        <taxon>Lamiales</taxon>
        <taxon>Pedaliaceae</taxon>
        <taxon>Sesamum</taxon>
    </lineage>
</organism>
<accession>A0AAW2UH76</accession>
<dbReference type="PANTHER" id="PTHR31286">
    <property type="entry name" value="GLYCINE-RICH CELL WALL STRUCTURAL PROTEIN 1.8-LIKE"/>
    <property type="match status" value="1"/>
</dbReference>